<dbReference type="EMBL" id="JACGCM010001129">
    <property type="protein sequence ID" value="KAF6161395.1"/>
    <property type="molecule type" value="Genomic_DNA"/>
</dbReference>
<gene>
    <name evidence="1" type="ORF">GIB67_009274</name>
</gene>
<evidence type="ECO:0000313" key="1">
    <source>
        <dbReference type="EMBL" id="KAF6161395.1"/>
    </source>
</evidence>
<evidence type="ECO:0008006" key="3">
    <source>
        <dbReference type="Google" id="ProtNLM"/>
    </source>
</evidence>
<dbReference type="Gene3D" id="3.80.10.10">
    <property type="entry name" value="Ribonuclease Inhibitor"/>
    <property type="match status" value="1"/>
</dbReference>
<dbReference type="SUPFAM" id="SSF81383">
    <property type="entry name" value="F-box domain"/>
    <property type="match status" value="1"/>
</dbReference>
<dbReference type="OrthoDB" id="10044893at2759"/>
<dbReference type="InterPro" id="IPR050648">
    <property type="entry name" value="F-box_LRR-repeat"/>
</dbReference>
<organism evidence="1 2">
    <name type="scientific">Kingdonia uniflora</name>
    <dbReference type="NCBI Taxonomy" id="39325"/>
    <lineage>
        <taxon>Eukaryota</taxon>
        <taxon>Viridiplantae</taxon>
        <taxon>Streptophyta</taxon>
        <taxon>Embryophyta</taxon>
        <taxon>Tracheophyta</taxon>
        <taxon>Spermatophyta</taxon>
        <taxon>Magnoliopsida</taxon>
        <taxon>Ranunculales</taxon>
        <taxon>Circaeasteraceae</taxon>
        <taxon>Kingdonia</taxon>
    </lineage>
</organism>
<dbReference type="PANTHER" id="PTHR13382">
    <property type="entry name" value="MITOCHONDRIAL ATP SYNTHASE COUPLING FACTOR B"/>
    <property type="match status" value="1"/>
</dbReference>
<dbReference type="InterPro" id="IPR032675">
    <property type="entry name" value="LRR_dom_sf"/>
</dbReference>
<dbReference type="AlphaFoldDB" id="A0A7J7N2L3"/>
<name>A0A7J7N2L3_9MAGN</name>
<dbReference type="Proteomes" id="UP000541444">
    <property type="component" value="Unassembled WGS sequence"/>
</dbReference>
<protein>
    <recommendedName>
        <fullName evidence="3">F-box protein SKIP14</fullName>
    </recommendedName>
</protein>
<dbReference type="PANTHER" id="PTHR13382:SF22">
    <property type="entry name" value="F-BOX PROTEIN SKIP14"/>
    <property type="match status" value="1"/>
</dbReference>
<accession>A0A7J7N2L3</accession>
<dbReference type="GO" id="GO:0005737">
    <property type="term" value="C:cytoplasm"/>
    <property type="evidence" value="ECO:0007669"/>
    <property type="project" value="TreeGrafter"/>
</dbReference>
<keyword evidence="2" id="KW-1185">Reference proteome</keyword>
<dbReference type="SUPFAM" id="SSF52047">
    <property type="entry name" value="RNI-like"/>
    <property type="match status" value="1"/>
</dbReference>
<evidence type="ECO:0000313" key="2">
    <source>
        <dbReference type="Proteomes" id="UP000541444"/>
    </source>
</evidence>
<proteinExistence type="predicted"/>
<sequence>MTLNFSHHPIFPSGFSMLEGVPEVSHCNWGFDDSHDIIDLLPSDPFGMDIGATFTAFTSWLSDNEADGWNIFLNEAMMFQADPQNLWVFQRPEVVQLSTSTSCSNISGGDPQDALLFALGYVGVQDLLSVEGVCKFLRDSVRGDPLLWKSIHIDESLNEKIDDEALLLLTSRAQGNLQCLSLSECMKITDAGLKRVLQSNPKLTKLSVPGCKRLSIEGIVNNLKDFKSSGAPGISSLRIGGRYVTDKHFEELKNLLVVDECLPRKVHTPRFFHDDQSSCDDDRLIDIEMCPKCGSFKLVYDCPAEGCRGKLDCRACIICVARCIQCGMCITGKYIETFCLDFLCYDCDKQQFCEYQRLQEESSTDVDLDQNSRYYLHLDG</sequence>
<dbReference type="InterPro" id="IPR036047">
    <property type="entry name" value="F-box-like_dom_sf"/>
</dbReference>
<reference evidence="1 2" key="1">
    <citation type="journal article" date="2020" name="IScience">
        <title>Genome Sequencing of the Endangered Kingdonia uniflora (Circaeasteraceae, Ranunculales) Reveals Potential Mechanisms of Evolutionary Specialization.</title>
        <authorList>
            <person name="Sun Y."/>
            <person name="Deng T."/>
            <person name="Zhang A."/>
            <person name="Moore M.J."/>
            <person name="Landis J.B."/>
            <person name="Lin N."/>
            <person name="Zhang H."/>
            <person name="Zhang X."/>
            <person name="Huang J."/>
            <person name="Zhang X."/>
            <person name="Sun H."/>
            <person name="Wang H."/>
        </authorList>
    </citation>
    <scope>NUCLEOTIDE SEQUENCE [LARGE SCALE GENOMIC DNA]</scope>
    <source>
        <strain evidence="1">TB1705</strain>
        <tissue evidence="1">Leaf</tissue>
    </source>
</reference>
<comment type="caution">
    <text evidence="1">The sequence shown here is derived from an EMBL/GenBank/DDBJ whole genome shotgun (WGS) entry which is preliminary data.</text>
</comment>